<keyword evidence="2" id="KW-1185">Reference proteome</keyword>
<accession>A0ACD0NYI2</accession>
<organism evidence="1 2">
    <name type="scientific">Violaceomyces palustris</name>
    <dbReference type="NCBI Taxonomy" id="1673888"/>
    <lineage>
        <taxon>Eukaryota</taxon>
        <taxon>Fungi</taxon>
        <taxon>Dikarya</taxon>
        <taxon>Basidiomycota</taxon>
        <taxon>Ustilaginomycotina</taxon>
        <taxon>Ustilaginomycetes</taxon>
        <taxon>Violaceomycetales</taxon>
        <taxon>Violaceomycetaceae</taxon>
        <taxon>Violaceomyces</taxon>
    </lineage>
</organism>
<dbReference type="Proteomes" id="UP000245626">
    <property type="component" value="Unassembled WGS sequence"/>
</dbReference>
<evidence type="ECO:0000313" key="1">
    <source>
        <dbReference type="EMBL" id="PWN50898.1"/>
    </source>
</evidence>
<sequence length="380" mass="40425">MPNLDHLISFPSPSPSSSTTPIPPSSSHIFVTDTLDSPASFVLVHFLRALYSSNRDNLNASQAPQSKGKSSEPLSPEKRIVWLSSDGNGLTHLKNLVRKSGINLDVEIHRGTFAYIDAQQVILQSTSSPSSLATVGGPSSSRGPPPALEKMYNILAQKLDHFDNLRSSSTATDTTASCRDDNPWEARNLVILDDLSALSWSLDATDSNGRELNTAAQVCQWVRAVRGVCAKTSSSFITLLHADATSASRTPSSSTSGPGASDFSDETLFRSQIELADVWIEVKSLTSGRARDCDGEICVHGLVRPSLAVAPSTTERDRSQEDANHGCVPPIQAFAIDTPCAGRARAMLYRIAPDGIGPGGPGSGAGRVQVWARGTGRGFL</sequence>
<dbReference type="EMBL" id="KZ819888">
    <property type="protein sequence ID" value="PWN50898.1"/>
    <property type="molecule type" value="Genomic_DNA"/>
</dbReference>
<proteinExistence type="predicted"/>
<name>A0ACD0NYI2_9BASI</name>
<reference evidence="1 2" key="1">
    <citation type="journal article" date="2018" name="Mol. Biol. Evol.">
        <title>Broad Genomic Sampling Reveals a Smut Pathogenic Ancestry of the Fungal Clade Ustilaginomycotina.</title>
        <authorList>
            <person name="Kijpornyongpan T."/>
            <person name="Mondo S.J."/>
            <person name="Barry K."/>
            <person name="Sandor L."/>
            <person name="Lee J."/>
            <person name="Lipzen A."/>
            <person name="Pangilinan J."/>
            <person name="LaButti K."/>
            <person name="Hainaut M."/>
            <person name="Henrissat B."/>
            <person name="Grigoriev I.V."/>
            <person name="Spatafora J.W."/>
            <person name="Aime M.C."/>
        </authorList>
    </citation>
    <scope>NUCLEOTIDE SEQUENCE [LARGE SCALE GENOMIC DNA]</scope>
    <source>
        <strain evidence="1 2">SA 807</strain>
    </source>
</reference>
<evidence type="ECO:0000313" key="2">
    <source>
        <dbReference type="Proteomes" id="UP000245626"/>
    </source>
</evidence>
<gene>
    <name evidence="1" type="ORF">IE53DRAFT_386787</name>
</gene>
<protein>
    <submittedName>
        <fullName evidence="1">Uncharacterized protein</fullName>
    </submittedName>
</protein>